<feature type="domain" description="DUF362" evidence="1">
    <location>
        <begin position="37"/>
        <end position="243"/>
    </location>
</feature>
<protein>
    <submittedName>
        <fullName evidence="2">DUF362 domain-containing protein</fullName>
    </submittedName>
</protein>
<organism evidence="2">
    <name type="scientific">candidate division WOR-3 bacterium</name>
    <dbReference type="NCBI Taxonomy" id="2052148"/>
    <lineage>
        <taxon>Bacteria</taxon>
        <taxon>Bacteria division WOR-3</taxon>
    </lineage>
</organism>
<dbReference type="EMBL" id="DTMQ01000038">
    <property type="protein sequence ID" value="HGE99532.1"/>
    <property type="molecule type" value="Genomic_DNA"/>
</dbReference>
<dbReference type="AlphaFoldDB" id="A0A7C3YTI4"/>
<comment type="caution">
    <text evidence="2">The sequence shown here is derived from an EMBL/GenBank/DDBJ whole genome shotgun (WGS) entry which is preliminary data.</text>
</comment>
<sequence length="362" mass="41270">MSEVYVLKTTPERVVEDYRRIMGMAGYKERVPLEREIIVKLNLSWTIFYPASSSPPWQLDGVLSALRDFGYEKDKIYPVENKTVVTNARKGAENQGWLSVLAKYGIPFYPLPEQEWVKFTPRAPLLKLDKIFPEGIYVPKMFFGKSIIHLPTMKTHGHSITTGAIKNAFGGLLKEVRHYGHEFIHEVLVDLLIMQREIHPEVFAVMDGTVCGNGAGPRTMVPYIGNLILASFDSVAIDAVAAKIMGFEPLKIDYLRIAHEMGLGIADLTKIKVVGADITGMNFRFKTKRSFVIFGDQALRKGFLRPLKKVALHSPLWVWAPIASTIYHDYLWYPLIGYWRKKRFLKTEWGKLFLSYTSPAEK</sequence>
<evidence type="ECO:0000313" key="2">
    <source>
        <dbReference type="EMBL" id="HGE99532.1"/>
    </source>
</evidence>
<evidence type="ECO:0000259" key="1">
    <source>
        <dbReference type="Pfam" id="PF04015"/>
    </source>
</evidence>
<dbReference type="Pfam" id="PF04015">
    <property type="entry name" value="DUF362"/>
    <property type="match status" value="1"/>
</dbReference>
<reference evidence="2" key="1">
    <citation type="journal article" date="2020" name="mSystems">
        <title>Genome- and Community-Level Interaction Insights into Carbon Utilization and Element Cycling Functions of Hydrothermarchaeota in Hydrothermal Sediment.</title>
        <authorList>
            <person name="Zhou Z."/>
            <person name="Liu Y."/>
            <person name="Xu W."/>
            <person name="Pan J."/>
            <person name="Luo Z.H."/>
            <person name="Li M."/>
        </authorList>
    </citation>
    <scope>NUCLEOTIDE SEQUENCE [LARGE SCALE GENOMIC DNA]</scope>
    <source>
        <strain evidence="2">SpSt-906</strain>
    </source>
</reference>
<proteinExistence type="predicted"/>
<dbReference type="InterPro" id="IPR007160">
    <property type="entry name" value="DUF362"/>
</dbReference>
<gene>
    <name evidence="2" type="ORF">ENX07_05630</name>
</gene>
<accession>A0A7C3YTI4</accession>
<name>A0A7C3YTI4_UNCW3</name>